<name>A0A9W4SRG8_9GLOM</name>
<evidence type="ECO:0000313" key="4">
    <source>
        <dbReference type="Proteomes" id="UP001153678"/>
    </source>
</evidence>
<evidence type="ECO:0000256" key="2">
    <source>
        <dbReference type="SAM" id="Phobius"/>
    </source>
</evidence>
<organism evidence="3 4">
    <name type="scientific">Funneliformis geosporum</name>
    <dbReference type="NCBI Taxonomy" id="1117311"/>
    <lineage>
        <taxon>Eukaryota</taxon>
        <taxon>Fungi</taxon>
        <taxon>Fungi incertae sedis</taxon>
        <taxon>Mucoromycota</taxon>
        <taxon>Glomeromycotina</taxon>
        <taxon>Glomeromycetes</taxon>
        <taxon>Glomerales</taxon>
        <taxon>Glomeraceae</taxon>
        <taxon>Funneliformis</taxon>
    </lineage>
</organism>
<feature type="region of interest" description="Disordered" evidence="1">
    <location>
        <begin position="83"/>
        <end position="102"/>
    </location>
</feature>
<accession>A0A9W4SRG8</accession>
<feature type="transmembrane region" description="Helical" evidence="2">
    <location>
        <begin position="36"/>
        <end position="59"/>
    </location>
</feature>
<dbReference type="Proteomes" id="UP001153678">
    <property type="component" value="Unassembled WGS sequence"/>
</dbReference>
<gene>
    <name evidence="3" type="ORF">FWILDA_LOCUS9460</name>
</gene>
<evidence type="ECO:0000256" key="1">
    <source>
        <dbReference type="SAM" id="MobiDB-lite"/>
    </source>
</evidence>
<reference evidence="3" key="1">
    <citation type="submission" date="2022-08" db="EMBL/GenBank/DDBJ databases">
        <authorList>
            <person name="Kallberg Y."/>
            <person name="Tangrot J."/>
            <person name="Rosling A."/>
        </authorList>
    </citation>
    <scope>NUCLEOTIDE SEQUENCE</scope>
    <source>
        <strain evidence="3">Wild A</strain>
    </source>
</reference>
<comment type="caution">
    <text evidence="3">The sequence shown here is derived from an EMBL/GenBank/DDBJ whole genome shotgun (WGS) entry which is preliminary data.</text>
</comment>
<keyword evidence="4" id="KW-1185">Reference proteome</keyword>
<keyword evidence="2" id="KW-0812">Transmembrane</keyword>
<proteinExistence type="predicted"/>
<keyword evidence="2" id="KW-0472">Membrane</keyword>
<sequence length="184" mass="20529">MRIDIFGTNILTWNTGKTQELNKAAATLMAVAVVKIATLAVAALMAAALATTLIAVILASKFGSIFGGGNFNGDKLVEEDAEIEEESETKRSEIDEESEIEKSELEVESEAEEVTTIIKYIEHLFWMVYKCPGYYNREPADIRCFIAFMWLLLYSIGIVIVSRGKYLKIGSSYIMVFENAIYNN</sequence>
<keyword evidence="2" id="KW-1133">Transmembrane helix</keyword>
<feature type="transmembrane region" description="Helical" evidence="2">
    <location>
        <begin position="144"/>
        <end position="162"/>
    </location>
</feature>
<dbReference type="EMBL" id="CAMKVN010002231">
    <property type="protein sequence ID" value="CAI2180187.1"/>
    <property type="molecule type" value="Genomic_DNA"/>
</dbReference>
<evidence type="ECO:0000313" key="3">
    <source>
        <dbReference type="EMBL" id="CAI2180187.1"/>
    </source>
</evidence>
<dbReference type="AlphaFoldDB" id="A0A9W4SRG8"/>
<protein>
    <submittedName>
        <fullName evidence="3">4319_t:CDS:1</fullName>
    </submittedName>
</protein>